<reference evidence="3" key="2">
    <citation type="submission" date="2019-09" db="UniProtKB">
        <authorList>
            <consortium name="WormBaseParasite"/>
        </authorList>
    </citation>
    <scope>IDENTIFICATION</scope>
</reference>
<dbReference type="AlphaFoldDB" id="A0A183GKN5"/>
<keyword evidence="2" id="KW-1185">Reference proteome</keyword>
<protein>
    <submittedName>
        <fullName evidence="3">RAG2</fullName>
    </submittedName>
</protein>
<dbReference type="EMBL" id="UZAH01034856">
    <property type="protein sequence ID" value="VDP37600.1"/>
    <property type="molecule type" value="Genomic_DNA"/>
</dbReference>
<dbReference type="Proteomes" id="UP000050761">
    <property type="component" value="Unassembled WGS sequence"/>
</dbReference>
<sequence>MLAASGWEGCDEQDTVNIYCFNNNGHSEEKRFYYHGKPVLAFTFAAGNRIASRGLDQIVVKIVDIVNPQNDQILAAEKKQASSSEKIIRKLHIHHSFVSV</sequence>
<reference evidence="1 2" key="1">
    <citation type="submission" date="2018-11" db="EMBL/GenBank/DDBJ databases">
        <authorList>
            <consortium name="Pathogen Informatics"/>
        </authorList>
    </citation>
    <scope>NUCLEOTIDE SEQUENCE [LARGE SCALE GENOMIC DNA]</scope>
</reference>
<evidence type="ECO:0000313" key="1">
    <source>
        <dbReference type="EMBL" id="VDP37600.1"/>
    </source>
</evidence>
<accession>A0A3P8D2R0</accession>
<evidence type="ECO:0000313" key="3">
    <source>
        <dbReference type="WBParaSite" id="HPBE_0002325501-mRNA-1"/>
    </source>
</evidence>
<name>A0A183GKN5_HELPZ</name>
<evidence type="ECO:0000313" key="2">
    <source>
        <dbReference type="Proteomes" id="UP000050761"/>
    </source>
</evidence>
<gene>
    <name evidence="1" type="ORF">HPBE_LOCUS23254</name>
</gene>
<proteinExistence type="predicted"/>
<organism evidence="2 3">
    <name type="scientific">Heligmosomoides polygyrus</name>
    <name type="common">Parasitic roundworm</name>
    <dbReference type="NCBI Taxonomy" id="6339"/>
    <lineage>
        <taxon>Eukaryota</taxon>
        <taxon>Metazoa</taxon>
        <taxon>Ecdysozoa</taxon>
        <taxon>Nematoda</taxon>
        <taxon>Chromadorea</taxon>
        <taxon>Rhabditida</taxon>
        <taxon>Rhabditina</taxon>
        <taxon>Rhabditomorpha</taxon>
        <taxon>Strongyloidea</taxon>
        <taxon>Heligmosomidae</taxon>
        <taxon>Heligmosomoides</taxon>
    </lineage>
</organism>
<accession>A0A183GKN5</accession>
<dbReference type="WBParaSite" id="HPBE_0002325501-mRNA-1">
    <property type="protein sequence ID" value="HPBE_0002325501-mRNA-1"/>
    <property type="gene ID" value="HPBE_0002325501"/>
</dbReference>